<evidence type="ECO:0000313" key="3">
    <source>
        <dbReference type="EMBL" id="MDO1447652.1"/>
    </source>
</evidence>
<evidence type="ECO:0008006" key="5">
    <source>
        <dbReference type="Google" id="ProtNLM"/>
    </source>
</evidence>
<feature type="signal peptide" evidence="2">
    <location>
        <begin position="1"/>
        <end position="20"/>
    </location>
</feature>
<sequence length="296" mass="32619">MKKLLFMLILPVLAGTTLQAQNDKAKDKDKDKTKEKIVNQRDNDLDEDWDDDWEEDEGKTVEFKAKFASSKDRKVIFEMDKSKVTIEGYDGEELLITAVGVKEAPKRAEGLKPLYNTAVDNSGIGLSVNQENNVMRVVKASRHDARYTVKVPRKTAIMYEEVNWNGGNLSVANIEGDVEVKLNNSSMKLTNITGPVTANTTNGNIIVTFTDLNQQKPSSIRAINGHIDVALPVGAKSNLKMSTHNGEVYTDFEVDIKNKGDLKKVGGSTIEGATNGGGVQLTLSTINSDIYLRKKK</sequence>
<feature type="region of interest" description="Disordered" evidence="1">
    <location>
        <begin position="21"/>
        <end position="51"/>
    </location>
</feature>
<comment type="caution">
    <text evidence="3">The sequence shown here is derived from an EMBL/GenBank/DDBJ whole genome shotgun (WGS) entry which is preliminary data.</text>
</comment>
<dbReference type="Proteomes" id="UP001168528">
    <property type="component" value="Unassembled WGS sequence"/>
</dbReference>
<gene>
    <name evidence="3" type="ORF">Q0590_15385</name>
</gene>
<dbReference type="EMBL" id="JAUKPO010000008">
    <property type="protein sequence ID" value="MDO1447652.1"/>
    <property type="molecule type" value="Genomic_DNA"/>
</dbReference>
<name>A0ABT8R6E1_9BACT</name>
<keyword evidence="2" id="KW-0732">Signal</keyword>
<accession>A0ABT8R6E1</accession>
<evidence type="ECO:0000256" key="2">
    <source>
        <dbReference type="SAM" id="SignalP"/>
    </source>
</evidence>
<dbReference type="RefSeq" id="WP_302038457.1">
    <property type="nucleotide sequence ID" value="NZ_JAUKPO010000008.1"/>
</dbReference>
<keyword evidence="4" id="KW-1185">Reference proteome</keyword>
<protein>
    <recommendedName>
        <fullName evidence="5">DUF4097 domain-containing protein</fullName>
    </recommendedName>
</protein>
<evidence type="ECO:0000313" key="4">
    <source>
        <dbReference type="Proteomes" id="UP001168528"/>
    </source>
</evidence>
<feature type="chain" id="PRO_5047138746" description="DUF4097 domain-containing protein" evidence="2">
    <location>
        <begin position="21"/>
        <end position="296"/>
    </location>
</feature>
<evidence type="ECO:0000256" key="1">
    <source>
        <dbReference type="SAM" id="MobiDB-lite"/>
    </source>
</evidence>
<proteinExistence type="predicted"/>
<feature type="compositionally biased region" description="Basic and acidic residues" evidence="1">
    <location>
        <begin position="23"/>
        <end position="43"/>
    </location>
</feature>
<organism evidence="3 4">
    <name type="scientific">Rhodocytophaga aerolata</name>
    <dbReference type="NCBI Taxonomy" id="455078"/>
    <lineage>
        <taxon>Bacteria</taxon>
        <taxon>Pseudomonadati</taxon>
        <taxon>Bacteroidota</taxon>
        <taxon>Cytophagia</taxon>
        <taxon>Cytophagales</taxon>
        <taxon>Rhodocytophagaceae</taxon>
        <taxon>Rhodocytophaga</taxon>
    </lineage>
</organism>
<reference evidence="3" key="1">
    <citation type="submission" date="2023-07" db="EMBL/GenBank/DDBJ databases">
        <title>The genome sequence of Rhodocytophaga aerolata KACC 12507.</title>
        <authorList>
            <person name="Zhang X."/>
        </authorList>
    </citation>
    <scope>NUCLEOTIDE SEQUENCE</scope>
    <source>
        <strain evidence="3">KACC 12507</strain>
    </source>
</reference>